<reference evidence="4 5" key="1">
    <citation type="journal article" date="2015" name="Stand. Genomic Sci.">
        <title>Genomic Encyclopedia of Bacterial and Archaeal Type Strains, Phase III: the genomes of soil and plant-associated and newly described type strains.</title>
        <authorList>
            <person name="Whitman W.B."/>
            <person name="Woyke T."/>
            <person name="Klenk H.P."/>
            <person name="Zhou Y."/>
            <person name="Lilburn T.G."/>
            <person name="Beck B.J."/>
            <person name="De Vos P."/>
            <person name="Vandamme P."/>
            <person name="Eisen J.A."/>
            <person name="Garrity G."/>
            <person name="Hugenholtz P."/>
            <person name="Kyrpides N.C."/>
        </authorList>
    </citation>
    <scope>NUCLEOTIDE SEQUENCE [LARGE SCALE GENOMIC DNA]</scope>
    <source>
        <strain evidence="4 5">CGMCC 1.7748</strain>
    </source>
</reference>
<organism evidence="4 5">
    <name type="scientific">Sphingobium wenxiniae (strain DSM 21828 / CGMCC 1.7748 / JZ-1)</name>
    <dbReference type="NCBI Taxonomy" id="595605"/>
    <lineage>
        <taxon>Bacteria</taxon>
        <taxon>Pseudomonadati</taxon>
        <taxon>Pseudomonadota</taxon>
        <taxon>Alphaproteobacteria</taxon>
        <taxon>Sphingomonadales</taxon>
        <taxon>Sphingomonadaceae</taxon>
        <taxon>Sphingobium</taxon>
    </lineage>
</organism>
<dbReference type="RefSeq" id="WP_021246533.1">
    <property type="nucleotide sequence ID" value="NZ_JACIIY010000001.1"/>
</dbReference>
<dbReference type="Gene3D" id="1.20.1600.10">
    <property type="entry name" value="Outer membrane efflux proteins (OEP)"/>
    <property type="match status" value="1"/>
</dbReference>
<dbReference type="PANTHER" id="PTHR30203">
    <property type="entry name" value="OUTER MEMBRANE CATION EFFLUX PROTEIN"/>
    <property type="match status" value="1"/>
</dbReference>
<dbReference type="InterPro" id="IPR010131">
    <property type="entry name" value="MdtP/NodT-like"/>
</dbReference>
<evidence type="ECO:0000256" key="1">
    <source>
        <dbReference type="ARBA" id="ARBA00007613"/>
    </source>
</evidence>
<protein>
    <submittedName>
        <fullName evidence="4">NodT family efflux transporter outer membrane factor (OMF) lipoprotein</fullName>
    </submittedName>
</protein>
<dbReference type="Pfam" id="PF02321">
    <property type="entry name" value="OEP"/>
    <property type="match status" value="2"/>
</dbReference>
<dbReference type="NCBIfam" id="TIGR01845">
    <property type="entry name" value="outer_NodT"/>
    <property type="match status" value="1"/>
</dbReference>
<dbReference type="Gene3D" id="2.20.200.10">
    <property type="entry name" value="Outer membrane efflux proteins (OEP)"/>
    <property type="match status" value="1"/>
</dbReference>
<gene>
    <name evidence="4" type="ORF">IQ35_00123</name>
</gene>
<dbReference type="Proteomes" id="UP000316624">
    <property type="component" value="Unassembled WGS sequence"/>
</dbReference>
<dbReference type="GO" id="GO:0005886">
    <property type="term" value="C:plasma membrane"/>
    <property type="evidence" value="ECO:0007669"/>
    <property type="project" value="UniProtKB-SubCell"/>
</dbReference>
<dbReference type="EMBL" id="VLKK01000001">
    <property type="protein sequence ID" value="TWH97526.1"/>
    <property type="molecule type" value="Genomic_DNA"/>
</dbReference>
<keyword evidence="2" id="KW-0564">Palmitate</keyword>
<keyword evidence="2" id="KW-1134">Transmembrane beta strand</keyword>
<name>A0A562KQ82_SPHWJ</name>
<feature type="coiled-coil region" evidence="3">
    <location>
        <begin position="378"/>
        <end position="405"/>
    </location>
</feature>
<comment type="caution">
    <text evidence="4">The sequence shown here is derived from an EMBL/GenBank/DDBJ whole genome shotgun (WGS) entry which is preliminary data.</text>
</comment>
<keyword evidence="2" id="KW-0472">Membrane</keyword>
<comment type="subcellular location">
    <subcellularLocation>
        <location evidence="2">Cell membrane</location>
        <topology evidence="2">Lipid-anchor</topology>
    </subcellularLocation>
</comment>
<dbReference type="InterPro" id="IPR003423">
    <property type="entry name" value="OMP_efflux"/>
</dbReference>
<dbReference type="PANTHER" id="PTHR30203:SF33">
    <property type="entry name" value="BLR4455 PROTEIN"/>
    <property type="match status" value="1"/>
</dbReference>
<evidence type="ECO:0000256" key="2">
    <source>
        <dbReference type="RuleBase" id="RU362097"/>
    </source>
</evidence>
<proteinExistence type="inferred from homology"/>
<keyword evidence="2" id="KW-0812">Transmembrane</keyword>
<evidence type="ECO:0000256" key="3">
    <source>
        <dbReference type="SAM" id="Coils"/>
    </source>
</evidence>
<dbReference type="PROSITE" id="PS51257">
    <property type="entry name" value="PROKAR_LIPOPROTEIN"/>
    <property type="match status" value="1"/>
</dbReference>
<keyword evidence="3" id="KW-0175">Coiled coil</keyword>
<keyword evidence="5" id="KW-1185">Reference proteome</keyword>
<dbReference type="SUPFAM" id="SSF56954">
    <property type="entry name" value="Outer membrane efflux proteins (OEP)"/>
    <property type="match status" value="1"/>
</dbReference>
<sequence>MGRLLLPCTGLLLLTGCTLRDTPPPEGAAVVAPDAWRSDLAGTAPVDSEWWRGFGGPPLEALVARALDHNPDIAIAMARVREARAQERLARAALFPTLDANASASETRTVNALGQGIEGRTAQPAVQAAYEADLWGRISDQVSAARNAALSSEAARDTVRLSVAAATASGWLTLAGLHSRLRVAQDTVRVRQWALRLARQRGEAGYISALEVRQAEVEYQSAALISPQVELAISRQENALRLLTGDTPGPVPSAEIETITPPLLPETGLPSELLRRRPDIAQAEYSLAATDATLSAARKQFLPSLRLSASAGAVFNNALPDPVTIWSVGGSILAPLFRGGSLRAGVETAAARRDQAAYAYQKAALTAFRDVEDALTAIARLADQRALQEAQVANLRQTVRQATDRYEAGYASVLERIDAERALLAAELNLVQLRTDELTARVTLYQALGGGWREDGV</sequence>
<evidence type="ECO:0000313" key="4">
    <source>
        <dbReference type="EMBL" id="TWH97526.1"/>
    </source>
</evidence>
<accession>A0A562KQ82</accession>
<evidence type="ECO:0000313" key="5">
    <source>
        <dbReference type="Proteomes" id="UP000316624"/>
    </source>
</evidence>
<keyword evidence="2 4" id="KW-0449">Lipoprotein</keyword>
<comment type="similarity">
    <text evidence="1 2">Belongs to the outer membrane factor (OMF) (TC 1.B.17) family.</text>
</comment>
<dbReference type="GO" id="GO:0015562">
    <property type="term" value="F:efflux transmembrane transporter activity"/>
    <property type="evidence" value="ECO:0007669"/>
    <property type="project" value="InterPro"/>
</dbReference>
<dbReference type="AlphaFoldDB" id="A0A562KQ82"/>